<comment type="catalytic activity">
    <reaction evidence="1 18 19">
        <text>(6R)-NADHX = (6S)-NADHX</text>
        <dbReference type="Rhea" id="RHEA:32215"/>
        <dbReference type="ChEBI" id="CHEBI:64074"/>
        <dbReference type="ChEBI" id="CHEBI:64075"/>
        <dbReference type="EC" id="5.1.99.6"/>
    </reaction>
</comment>
<comment type="catalytic activity">
    <reaction evidence="16 17 19">
        <text>(6S)-NADPHX + ADP = AMP + phosphate + NADPH + H(+)</text>
        <dbReference type="Rhea" id="RHEA:32235"/>
        <dbReference type="ChEBI" id="CHEBI:15378"/>
        <dbReference type="ChEBI" id="CHEBI:43474"/>
        <dbReference type="ChEBI" id="CHEBI:57783"/>
        <dbReference type="ChEBI" id="CHEBI:64076"/>
        <dbReference type="ChEBI" id="CHEBI:456215"/>
        <dbReference type="ChEBI" id="CHEBI:456216"/>
        <dbReference type="EC" id="4.2.1.136"/>
    </reaction>
</comment>
<dbReference type="InterPro" id="IPR004443">
    <property type="entry name" value="YjeF_N_dom"/>
</dbReference>
<dbReference type="SUPFAM" id="SSF53613">
    <property type="entry name" value="Ribokinase-like"/>
    <property type="match status" value="1"/>
</dbReference>
<evidence type="ECO:0000256" key="17">
    <source>
        <dbReference type="HAMAP-Rule" id="MF_01965"/>
    </source>
</evidence>
<proteinExistence type="inferred from homology"/>
<feature type="binding site" evidence="18">
    <location>
        <position position="67"/>
    </location>
    <ligand>
        <name>K(+)</name>
        <dbReference type="ChEBI" id="CHEBI:29103"/>
    </ligand>
</feature>
<comment type="similarity">
    <text evidence="4 19">In the C-terminal section; belongs to the NnrD/CARKD family.</text>
</comment>
<evidence type="ECO:0000256" key="16">
    <source>
        <dbReference type="ARBA" id="ARBA00049209"/>
    </source>
</evidence>
<name>A0A2A4WZX3_9GAMM</name>
<dbReference type="PIRSF" id="PIRSF017184">
    <property type="entry name" value="Nnr"/>
    <property type="match status" value="1"/>
</dbReference>
<dbReference type="GO" id="GO:0005524">
    <property type="term" value="F:ATP binding"/>
    <property type="evidence" value="ECO:0007669"/>
    <property type="project" value="UniProtKB-UniRule"/>
</dbReference>
<evidence type="ECO:0000256" key="9">
    <source>
        <dbReference type="ARBA" id="ARBA00022958"/>
    </source>
</evidence>
<keyword evidence="10 17" id="KW-0520">NAD</keyword>
<accession>A0A2A4WZX3</accession>
<feature type="domain" description="YjeF C-terminal" evidence="20">
    <location>
        <begin position="238"/>
        <end position="524"/>
    </location>
</feature>
<evidence type="ECO:0000256" key="6">
    <source>
        <dbReference type="ARBA" id="ARBA00022741"/>
    </source>
</evidence>
<dbReference type="Pfam" id="PF03853">
    <property type="entry name" value="YjeF_N"/>
    <property type="match status" value="1"/>
</dbReference>
<dbReference type="EC" id="5.1.99.6" evidence="19"/>
<dbReference type="PROSITE" id="PS01050">
    <property type="entry name" value="YJEF_C_2"/>
    <property type="match status" value="1"/>
</dbReference>
<dbReference type="Gene3D" id="3.40.1190.20">
    <property type="match status" value="1"/>
</dbReference>
<dbReference type="InterPro" id="IPR000631">
    <property type="entry name" value="CARKD"/>
</dbReference>
<keyword evidence="11 18" id="KW-0413">Isomerase</keyword>
<dbReference type="GO" id="GO:0052855">
    <property type="term" value="F:ADP-dependent NAD(P)H-hydrate dehydratase activity"/>
    <property type="evidence" value="ECO:0007669"/>
    <property type="project" value="UniProtKB-UniRule"/>
</dbReference>
<keyword evidence="8 17" id="KW-0521">NADP</keyword>
<reference evidence="23" key="1">
    <citation type="submission" date="2017-08" db="EMBL/GenBank/DDBJ databases">
        <title>A dynamic microbial community with high functional redundancy inhabits the cold, oxic subseafloor aquifer.</title>
        <authorList>
            <person name="Tully B.J."/>
            <person name="Wheat C.G."/>
            <person name="Glazer B.T."/>
            <person name="Huber J.A."/>
        </authorList>
    </citation>
    <scope>NUCLEOTIDE SEQUENCE [LARGE SCALE GENOMIC DNA]</scope>
</reference>
<keyword evidence="7 17" id="KW-0067">ATP-binding</keyword>
<evidence type="ECO:0000256" key="18">
    <source>
        <dbReference type="HAMAP-Rule" id="MF_01966"/>
    </source>
</evidence>
<dbReference type="InterPro" id="IPR029056">
    <property type="entry name" value="Ribokinase-like"/>
</dbReference>
<comment type="cofactor">
    <cofactor evidence="18 19">
        <name>K(+)</name>
        <dbReference type="ChEBI" id="CHEBI:29103"/>
    </cofactor>
    <text evidence="18 19">Binds 1 potassium ion per subunit.</text>
</comment>
<feature type="binding site" evidence="18">
    <location>
        <position position="150"/>
    </location>
    <ligand>
        <name>(6S)-NADPHX</name>
        <dbReference type="ChEBI" id="CHEBI:64076"/>
    </ligand>
</feature>
<dbReference type="GO" id="GO:0052856">
    <property type="term" value="F:NAD(P)HX epimerase activity"/>
    <property type="evidence" value="ECO:0007669"/>
    <property type="project" value="UniProtKB-UniRule"/>
</dbReference>
<evidence type="ECO:0000256" key="5">
    <source>
        <dbReference type="ARBA" id="ARBA00022723"/>
    </source>
</evidence>
<comment type="function">
    <text evidence="18">Catalyzes the epimerization of the S- and R-forms of NAD(P)HX, a damaged form of NAD(P)H that is a result of enzymatic or heat-dependent hydration. This is a prerequisite for the S-specific NAD(P)H-hydrate dehydratase to allow the repair of both epimers of NAD(P)HX.</text>
</comment>
<dbReference type="Gene3D" id="3.40.50.10260">
    <property type="entry name" value="YjeF N-terminal domain"/>
    <property type="match status" value="1"/>
</dbReference>
<evidence type="ECO:0000256" key="10">
    <source>
        <dbReference type="ARBA" id="ARBA00023027"/>
    </source>
</evidence>
<comment type="similarity">
    <text evidence="18">Belongs to the NnrE/AIBP family.</text>
</comment>
<comment type="caution">
    <text evidence="18">Lacks conserved residue(s) required for the propagation of feature annotation.</text>
</comment>
<dbReference type="InterPro" id="IPR030677">
    <property type="entry name" value="Nnr"/>
</dbReference>
<dbReference type="PANTHER" id="PTHR12592">
    <property type="entry name" value="ATP-DEPENDENT (S)-NAD(P)H-HYDRATE DEHYDRATASE FAMILY MEMBER"/>
    <property type="match status" value="1"/>
</dbReference>
<keyword evidence="13" id="KW-0511">Multifunctional enzyme</keyword>
<sequence length="526" mass="55750">MSDYLTRLPRDIYTAEQVRLLDKIAIEQFDIPGFTLMQTAASISFSRLMEKWPQTRHVQVFAGSGNNAGDGYLIASLAKEQGLSTEVITLSDPDKLQGDAKLAWDWAAKRQVLMTAFAEFDFEHEKGHAHPVVVDALLGTGLDREVTGDYAKAIEFINRADRPVLAIDIPSGLSADTGACLGIAVAADATVTFIGLKRGLLTNQAGDYVGELIYHNLGVPDAVFSSESSPKPMVHRIDINSTSAMLAPRAIASHKGNHGHVLVIGGDYSFGGAVIMAAEAALRSGAGLVSVITRSSHRPALLARRPEVMVLGTEDDNANIDDLISRATAIVIGPGLGRGDWARALMQKALSAQISASKPLVIDADALHLLAEKREQGTAGKGSGIKRDNWILTPHPGEAAALLNRSIGEIQDDRYAAVRQLNEIWGGVCLLKGSGSLICTAENSRQNIFLCSEGNAGMATGGMGDVLSGIVGGLVAQGNSLRNSLCAGVCIHGEAADLSMQADGQRGMAATDLMPYIRQLVNPAWQ</sequence>
<dbReference type="NCBIfam" id="TIGR00197">
    <property type="entry name" value="yjeF_nterm"/>
    <property type="match status" value="1"/>
</dbReference>
<evidence type="ECO:0000256" key="13">
    <source>
        <dbReference type="ARBA" id="ARBA00023268"/>
    </source>
</evidence>
<organism evidence="22 23">
    <name type="scientific">SAR86 cluster bacterium</name>
    <dbReference type="NCBI Taxonomy" id="2030880"/>
    <lineage>
        <taxon>Bacteria</taxon>
        <taxon>Pseudomonadati</taxon>
        <taxon>Pseudomonadota</taxon>
        <taxon>Gammaproteobacteria</taxon>
        <taxon>SAR86 cluster</taxon>
    </lineage>
</organism>
<dbReference type="GO" id="GO:0046872">
    <property type="term" value="F:metal ion binding"/>
    <property type="evidence" value="ECO:0007669"/>
    <property type="project" value="UniProtKB-UniRule"/>
</dbReference>
<feature type="binding site" evidence="18">
    <location>
        <begin position="139"/>
        <end position="145"/>
    </location>
    <ligand>
        <name>(6S)-NADPHX</name>
        <dbReference type="ChEBI" id="CHEBI:64076"/>
    </ligand>
</feature>
<feature type="domain" description="YjeF N-terminal" evidence="21">
    <location>
        <begin position="18"/>
        <end position="225"/>
    </location>
</feature>
<evidence type="ECO:0000256" key="15">
    <source>
        <dbReference type="ARBA" id="ARBA00048238"/>
    </source>
</evidence>
<keyword evidence="5 18" id="KW-0479">Metal-binding</keyword>
<feature type="binding site" evidence="18">
    <location>
        <position position="135"/>
    </location>
    <ligand>
        <name>K(+)</name>
        <dbReference type="ChEBI" id="CHEBI:29103"/>
    </ligand>
</feature>
<dbReference type="InterPro" id="IPR036652">
    <property type="entry name" value="YjeF_N_dom_sf"/>
</dbReference>
<dbReference type="HAMAP" id="MF_01966">
    <property type="entry name" value="NADHX_epimerase"/>
    <property type="match status" value="1"/>
</dbReference>
<dbReference type="EC" id="4.2.1.136" evidence="19"/>
<comment type="similarity">
    <text evidence="17">Belongs to the NnrD/CARKD family.</text>
</comment>
<evidence type="ECO:0000256" key="3">
    <source>
        <dbReference type="ARBA" id="ARBA00006001"/>
    </source>
</evidence>
<dbReference type="NCBIfam" id="TIGR00196">
    <property type="entry name" value="yjeF_cterm"/>
    <property type="match status" value="1"/>
</dbReference>
<evidence type="ECO:0000256" key="11">
    <source>
        <dbReference type="ARBA" id="ARBA00023235"/>
    </source>
</evidence>
<comment type="subunit">
    <text evidence="17">Homotetramer.</text>
</comment>
<gene>
    <name evidence="17" type="primary">nnrD</name>
    <name evidence="18" type="synonym">nnrE</name>
    <name evidence="22" type="ORF">COB20_12995</name>
</gene>
<keyword evidence="12 17" id="KW-0456">Lyase</keyword>
<dbReference type="Pfam" id="PF01256">
    <property type="entry name" value="Carb_kinase"/>
    <property type="match status" value="1"/>
</dbReference>
<evidence type="ECO:0000256" key="8">
    <source>
        <dbReference type="ARBA" id="ARBA00022857"/>
    </source>
</evidence>
<dbReference type="AlphaFoldDB" id="A0A2A4WZX3"/>
<protein>
    <recommendedName>
        <fullName evidence="19">Bifunctional NAD(P)H-hydrate repair enzyme</fullName>
    </recommendedName>
    <alternativeName>
        <fullName evidence="19">Nicotinamide nucleotide repair protein</fullName>
    </alternativeName>
    <domain>
        <recommendedName>
            <fullName evidence="19">ADP-dependent (S)-NAD(P)H-hydrate dehydratase</fullName>
            <ecNumber evidence="19">4.2.1.136</ecNumber>
        </recommendedName>
        <alternativeName>
            <fullName evidence="19">ADP-dependent NAD(P)HX dehydratase</fullName>
        </alternativeName>
    </domain>
    <domain>
        <recommendedName>
            <fullName evidence="19">NAD(P)H-hydrate epimerase</fullName>
            <ecNumber evidence="19">5.1.99.6</ecNumber>
        </recommendedName>
    </domain>
</protein>
<evidence type="ECO:0000256" key="1">
    <source>
        <dbReference type="ARBA" id="ARBA00000013"/>
    </source>
</evidence>
<evidence type="ECO:0000259" key="21">
    <source>
        <dbReference type="PROSITE" id="PS51385"/>
    </source>
</evidence>
<evidence type="ECO:0000256" key="2">
    <source>
        <dbReference type="ARBA" id="ARBA00000909"/>
    </source>
</evidence>
<evidence type="ECO:0000256" key="7">
    <source>
        <dbReference type="ARBA" id="ARBA00022840"/>
    </source>
</evidence>
<feature type="binding site" evidence="17">
    <location>
        <position position="273"/>
    </location>
    <ligand>
        <name>(6S)-NADPHX</name>
        <dbReference type="ChEBI" id="CHEBI:64076"/>
    </ligand>
</feature>
<feature type="binding site" evidence="17">
    <location>
        <position position="464"/>
    </location>
    <ligand>
        <name>AMP</name>
        <dbReference type="ChEBI" id="CHEBI:456215"/>
    </ligand>
</feature>
<dbReference type="SUPFAM" id="SSF64153">
    <property type="entry name" value="YjeF N-terminal domain-like"/>
    <property type="match status" value="1"/>
</dbReference>
<dbReference type="PANTHER" id="PTHR12592:SF0">
    <property type="entry name" value="ATP-DEPENDENT (S)-NAD(P)H-HYDRATE DEHYDRATASE"/>
    <property type="match status" value="1"/>
</dbReference>
<dbReference type="PROSITE" id="PS51383">
    <property type="entry name" value="YJEF_C_3"/>
    <property type="match status" value="1"/>
</dbReference>
<feature type="binding site" evidence="17">
    <location>
        <position position="335"/>
    </location>
    <ligand>
        <name>(6S)-NADPHX</name>
        <dbReference type="ChEBI" id="CHEBI:64076"/>
    </ligand>
</feature>
<comment type="catalytic activity">
    <reaction evidence="15 17 19">
        <text>(6S)-NADHX + ADP = AMP + phosphate + NADH + H(+)</text>
        <dbReference type="Rhea" id="RHEA:32223"/>
        <dbReference type="ChEBI" id="CHEBI:15378"/>
        <dbReference type="ChEBI" id="CHEBI:43474"/>
        <dbReference type="ChEBI" id="CHEBI:57945"/>
        <dbReference type="ChEBI" id="CHEBI:64074"/>
        <dbReference type="ChEBI" id="CHEBI:456215"/>
        <dbReference type="ChEBI" id="CHEBI:456216"/>
        <dbReference type="EC" id="4.2.1.136"/>
    </reaction>
</comment>
<evidence type="ECO:0000256" key="19">
    <source>
        <dbReference type="PIRNR" id="PIRNR017184"/>
    </source>
</evidence>
<feature type="binding site" evidence="18">
    <location>
        <position position="171"/>
    </location>
    <ligand>
        <name>K(+)</name>
        <dbReference type="ChEBI" id="CHEBI:29103"/>
    </ligand>
</feature>
<dbReference type="CDD" id="cd01171">
    <property type="entry name" value="YXKO-related"/>
    <property type="match status" value="1"/>
</dbReference>
<evidence type="ECO:0000259" key="20">
    <source>
        <dbReference type="PROSITE" id="PS51383"/>
    </source>
</evidence>
<dbReference type="EMBL" id="NVUL01000076">
    <property type="protein sequence ID" value="PCI75375.1"/>
    <property type="molecule type" value="Genomic_DNA"/>
</dbReference>
<evidence type="ECO:0000256" key="14">
    <source>
        <dbReference type="ARBA" id="ARBA00025153"/>
    </source>
</evidence>
<dbReference type="Proteomes" id="UP000218767">
    <property type="component" value="Unassembled WGS sequence"/>
</dbReference>
<feature type="binding site" evidence="17">
    <location>
        <position position="395"/>
    </location>
    <ligand>
        <name>(6S)-NADPHX</name>
        <dbReference type="ChEBI" id="CHEBI:64076"/>
    </ligand>
</feature>
<evidence type="ECO:0000313" key="22">
    <source>
        <dbReference type="EMBL" id="PCI75375.1"/>
    </source>
</evidence>
<dbReference type="PROSITE" id="PS51385">
    <property type="entry name" value="YJEF_N"/>
    <property type="match status" value="1"/>
</dbReference>
<feature type="binding site" evidence="17">
    <location>
        <begin position="432"/>
        <end position="436"/>
    </location>
    <ligand>
        <name>AMP</name>
        <dbReference type="ChEBI" id="CHEBI:456215"/>
    </ligand>
</feature>
<evidence type="ECO:0000313" key="23">
    <source>
        <dbReference type="Proteomes" id="UP000218767"/>
    </source>
</evidence>
<dbReference type="GO" id="GO:0110051">
    <property type="term" value="P:metabolite repair"/>
    <property type="evidence" value="ECO:0007669"/>
    <property type="project" value="TreeGrafter"/>
</dbReference>
<feature type="binding site" evidence="18">
    <location>
        <position position="168"/>
    </location>
    <ligand>
        <name>(6S)-NADPHX</name>
        <dbReference type="ChEBI" id="CHEBI:64076"/>
    </ligand>
</feature>
<dbReference type="GO" id="GO:0046496">
    <property type="term" value="P:nicotinamide nucleotide metabolic process"/>
    <property type="evidence" value="ECO:0007669"/>
    <property type="project" value="UniProtKB-UniRule"/>
</dbReference>
<evidence type="ECO:0000256" key="12">
    <source>
        <dbReference type="ARBA" id="ARBA00023239"/>
    </source>
</evidence>
<comment type="similarity">
    <text evidence="3 19">In the N-terminal section; belongs to the NnrE/AIBP family.</text>
</comment>
<comment type="function">
    <text evidence="14 19">Bifunctional enzyme that catalyzes the epimerization of the S- and R-forms of NAD(P)HX and the dehydration of the S-form of NAD(P)HX at the expense of ADP, which is converted to AMP. This allows the repair of both epimers of NAD(P)HX, a damaged form of NAD(P)H that is a result of enzymatic or heat-dependent hydration.</text>
</comment>
<comment type="cofactor">
    <cofactor evidence="17">
        <name>Mg(2+)</name>
        <dbReference type="ChEBI" id="CHEBI:18420"/>
    </cofactor>
</comment>
<keyword evidence="6 17" id="KW-0547">Nucleotide-binding</keyword>
<dbReference type="InterPro" id="IPR017953">
    <property type="entry name" value="Carbohydrate_kinase_pred_CS"/>
</dbReference>
<keyword evidence="9 18" id="KW-0630">Potassium</keyword>
<feature type="binding site" evidence="17">
    <location>
        <position position="465"/>
    </location>
    <ligand>
        <name>(6S)-NADPHX</name>
        <dbReference type="ChEBI" id="CHEBI:64076"/>
    </ligand>
</feature>
<comment type="function">
    <text evidence="17">Catalyzes the dehydration of the S-form of NAD(P)HX at the expense of ADP, which is converted to AMP. Together with NAD(P)HX epimerase, which catalyzes the epimerization of the S- and R-forms, the enzyme allows the repair of both epimers of NAD(P)HX, a damaged form of NAD(P)H that is a result of enzymatic or heat-dependent hydration.</text>
</comment>
<dbReference type="HAMAP" id="MF_01965">
    <property type="entry name" value="NADHX_dehydratase"/>
    <property type="match status" value="1"/>
</dbReference>
<evidence type="ECO:0000256" key="4">
    <source>
        <dbReference type="ARBA" id="ARBA00009524"/>
    </source>
</evidence>
<comment type="caution">
    <text evidence="22">The sequence shown here is derived from an EMBL/GenBank/DDBJ whole genome shotgun (WGS) entry which is preliminary data.</text>
</comment>
<comment type="catalytic activity">
    <reaction evidence="2 18 19">
        <text>(6R)-NADPHX = (6S)-NADPHX</text>
        <dbReference type="Rhea" id="RHEA:32227"/>
        <dbReference type="ChEBI" id="CHEBI:64076"/>
        <dbReference type="ChEBI" id="CHEBI:64077"/>
        <dbReference type="EC" id="5.1.99.6"/>
    </reaction>
</comment>